<evidence type="ECO:0000259" key="3">
    <source>
        <dbReference type="Pfam" id="PF00656"/>
    </source>
</evidence>
<evidence type="ECO:0000313" key="5">
    <source>
        <dbReference type="Proteomes" id="UP000008493"/>
    </source>
</evidence>
<comment type="similarity">
    <text evidence="1">Belongs to the peptidase C14B family.</text>
</comment>
<feature type="region of interest" description="Disordered" evidence="2">
    <location>
        <begin position="48"/>
        <end position="77"/>
    </location>
</feature>
<protein>
    <recommendedName>
        <fullName evidence="3">Peptidase C14 caspase domain-containing protein</fullName>
    </recommendedName>
</protein>
<evidence type="ECO:0000313" key="4">
    <source>
        <dbReference type="EMBL" id="EKM75294.1"/>
    </source>
</evidence>
<dbReference type="InterPro" id="IPR011600">
    <property type="entry name" value="Pept_C14_caspase"/>
</dbReference>
<dbReference type="EMBL" id="JH971416">
    <property type="protein sequence ID" value="EKM75294.1"/>
    <property type="molecule type" value="Genomic_DNA"/>
</dbReference>
<dbReference type="Gene3D" id="3.40.50.12660">
    <property type="match status" value="1"/>
</dbReference>
<dbReference type="KEGG" id="abp:AGABI1DRAFT132431"/>
<dbReference type="GO" id="GO:0006508">
    <property type="term" value="P:proteolysis"/>
    <property type="evidence" value="ECO:0007669"/>
    <property type="project" value="InterPro"/>
</dbReference>
<dbReference type="OMA" id="WHKIREV"/>
<accession>K5VLL3</accession>
<gene>
    <name evidence="4" type="ORF">AGABI1DRAFT_132431</name>
</gene>
<dbReference type="GeneID" id="18827673"/>
<evidence type="ECO:0000256" key="2">
    <source>
        <dbReference type="SAM" id="MobiDB-lite"/>
    </source>
</evidence>
<dbReference type="Proteomes" id="UP000008493">
    <property type="component" value="Unassembled WGS sequence"/>
</dbReference>
<proteinExistence type="inferred from homology"/>
<dbReference type="InterPro" id="IPR050452">
    <property type="entry name" value="Metacaspase"/>
</dbReference>
<dbReference type="eggNOG" id="KOG1546">
    <property type="taxonomic scope" value="Eukaryota"/>
</dbReference>
<evidence type="ECO:0000256" key="1">
    <source>
        <dbReference type="ARBA" id="ARBA00009005"/>
    </source>
</evidence>
<dbReference type="AlphaFoldDB" id="K5VLL3"/>
<dbReference type="InParanoid" id="K5VLL3"/>
<sequence>MQPNVELHIGSVPRPDVRSVGDQNKIALILSILLGQVGVGLLHLPQPQPSSFSAPDDFKGIAHPTNPPSEPESPAEPHFCSLSDNEMEDIIPPMHSTHDQHIGDGGVPLLLNQFFSSARLRSSPLQMPGHFNEDDNDADALQPATHLTENSLGRRRAHSNSTGGKPSKGNRKALLIGITYIQKEIPERSLLMPWKDVEQMKQLLIGLYHYDEKDIVIMTDEPSTPEHLQPERAYIVREINSLVQNPGDGDDFFFYYAGHATQRTERIRGNERDHMDECLIPLDAMTSEGEINSLLIVDDDLHSTLIQPLIRAQVDCQLIAVMDTCTSGTILDLRHDQCNEFRLRNLRKNHWHKIREVITGPTGHFCTTNCSEMEEDIKASIVCLSACRDSQSIVEYQDGVTLAGALDDYLRGKDCPPLGKLFPELRDKIKLNHQILRAAEKFRCNKNGRERRIPTKSPSLQISSNKPLAKAGNALQADKGQCRSLSPSQNYLE</sequence>
<dbReference type="OrthoDB" id="3223806at2759"/>
<feature type="region of interest" description="Disordered" evidence="2">
    <location>
        <begin position="147"/>
        <end position="170"/>
    </location>
</feature>
<name>K5VLL3_AGABU</name>
<dbReference type="Pfam" id="PF00656">
    <property type="entry name" value="Peptidase_C14"/>
    <property type="match status" value="1"/>
</dbReference>
<dbReference type="HOGENOM" id="CLU_581328_0_0_1"/>
<dbReference type="RefSeq" id="XP_007334111.1">
    <property type="nucleotide sequence ID" value="XM_007334049.1"/>
</dbReference>
<dbReference type="GO" id="GO:0004197">
    <property type="term" value="F:cysteine-type endopeptidase activity"/>
    <property type="evidence" value="ECO:0007669"/>
    <property type="project" value="InterPro"/>
</dbReference>
<dbReference type="PANTHER" id="PTHR48104:SF30">
    <property type="entry name" value="METACASPASE-1"/>
    <property type="match status" value="1"/>
</dbReference>
<feature type="domain" description="Peptidase C14 caspase" evidence="3">
    <location>
        <begin position="171"/>
        <end position="434"/>
    </location>
</feature>
<reference evidence="5" key="1">
    <citation type="journal article" date="2012" name="Proc. Natl. Acad. Sci. U.S.A.">
        <title>Genome sequence of the button mushroom Agaricus bisporus reveals mechanisms governing adaptation to a humic-rich ecological niche.</title>
        <authorList>
            <person name="Morin E."/>
            <person name="Kohler A."/>
            <person name="Baker A.R."/>
            <person name="Foulongne-Oriol M."/>
            <person name="Lombard V."/>
            <person name="Nagy L.G."/>
            <person name="Ohm R.A."/>
            <person name="Patyshakuliyeva A."/>
            <person name="Brun A."/>
            <person name="Aerts A.L."/>
            <person name="Bailey A.M."/>
            <person name="Billette C."/>
            <person name="Coutinho P.M."/>
            <person name="Deakin G."/>
            <person name="Doddapaneni H."/>
            <person name="Floudas D."/>
            <person name="Grimwood J."/>
            <person name="Hilden K."/>
            <person name="Kuees U."/>
            <person name="LaButti K.M."/>
            <person name="Lapidus A."/>
            <person name="Lindquist E.A."/>
            <person name="Lucas S.M."/>
            <person name="Murat C."/>
            <person name="Riley R.W."/>
            <person name="Salamov A.A."/>
            <person name="Schmutz J."/>
            <person name="Subramanian V."/>
            <person name="Woesten H.A.B."/>
            <person name="Xu J."/>
            <person name="Eastwood D.C."/>
            <person name="Foster G.D."/>
            <person name="Sonnenberg A.S."/>
            <person name="Cullen D."/>
            <person name="de Vries R.P."/>
            <person name="Lundell T."/>
            <person name="Hibbett D.S."/>
            <person name="Henrissat B."/>
            <person name="Burton K.S."/>
            <person name="Kerrigan R.W."/>
            <person name="Challen M.P."/>
            <person name="Grigoriev I.V."/>
            <person name="Martin F."/>
        </authorList>
    </citation>
    <scope>NUCLEOTIDE SEQUENCE [LARGE SCALE GENOMIC DNA]</scope>
    <source>
        <strain evidence="5">JB137-S8 / ATCC MYA-4627 / FGSC 10392</strain>
    </source>
</reference>
<organism evidence="4 5">
    <name type="scientific">Agaricus bisporus var. burnettii (strain JB137-S8 / ATCC MYA-4627 / FGSC 10392)</name>
    <name type="common">White button mushroom</name>
    <dbReference type="NCBI Taxonomy" id="597362"/>
    <lineage>
        <taxon>Eukaryota</taxon>
        <taxon>Fungi</taxon>
        <taxon>Dikarya</taxon>
        <taxon>Basidiomycota</taxon>
        <taxon>Agaricomycotina</taxon>
        <taxon>Agaricomycetes</taxon>
        <taxon>Agaricomycetidae</taxon>
        <taxon>Agaricales</taxon>
        <taxon>Agaricineae</taxon>
        <taxon>Agaricaceae</taxon>
        <taxon>Agaricus</taxon>
    </lineage>
</organism>
<dbReference type="PANTHER" id="PTHR48104">
    <property type="entry name" value="METACASPASE-4"/>
    <property type="match status" value="1"/>
</dbReference>
<dbReference type="GO" id="GO:0005737">
    <property type="term" value="C:cytoplasm"/>
    <property type="evidence" value="ECO:0007669"/>
    <property type="project" value="TreeGrafter"/>
</dbReference>
<keyword evidence="5" id="KW-1185">Reference proteome</keyword>